<name>A0A6A5W5B9_9PLEO</name>
<dbReference type="AlphaFoldDB" id="A0A6A5W5B9"/>
<dbReference type="EMBL" id="ML977641">
    <property type="protein sequence ID" value="KAF1995301.1"/>
    <property type="molecule type" value="Genomic_DNA"/>
</dbReference>
<organism evidence="1 2">
    <name type="scientific">Amniculicola lignicola CBS 123094</name>
    <dbReference type="NCBI Taxonomy" id="1392246"/>
    <lineage>
        <taxon>Eukaryota</taxon>
        <taxon>Fungi</taxon>
        <taxon>Dikarya</taxon>
        <taxon>Ascomycota</taxon>
        <taxon>Pezizomycotina</taxon>
        <taxon>Dothideomycetes</taxon>
        <taxon>Pleosporomycetidae</taxon>
        <taxon>Pleosporales</taxon>
        <taxon>Amniculicolaceae</taxon>
        <taxon>Amniculicola</taxon>
    </lineage>
</organism>
<proteinExistence type="predicted"/>
<accession>A0A6A5W5B9</accession>
<keyword evidence="2" id="KW-1185">Reference proteome</keyword>
<sequence length="70" mass="7934">MSTMCYIPAGLKDAIEPDPEFRLSLSMEPIDIEVFDYDDKRTLADFALIDTLQQVRSIFQNATLYATPST</sequence>
<protein>
    <submittedName>
        <fullName evidence="1">Uncharacterized protein</fullName>
    </submittedName>
</protein>
<reference evidence="1" key="1">
    <citation type="journal article" date="2020" name="Stud. Mycol.">
        <title>101 Dothideomycetes genomes: a test case for predicting lifestyles and emergence of pathogens.</title>
        <authorList>
            <person name="Haridas S."/>
            <person name="Albert R."/>
            <person name="Binder M."/>
            <person name="Bloem J."/>
            <person name="Labutti K."/>
            <person name="Salamov A."/>
            <person name="Andreopoulos B."/>
            <person name="Baker S."/>
            <person name="Barry K."/>
            <person name="Bills G."/>
            <person name="Bluhm B."/>
            <person name="Cannon C."/>
            <person name="Castanera R."/>
            <person name="Culley D."/>
            <person name="Daum C."/>
            <person name="Ezra D."/>
            <person name="Gonzalez J."/>
            <person name="Henrissat B."/>
            <person name="Kuo A."/>
            <person name="Liang C."/>
            <person name="Lipzen A."/>
            <person name="Lutzoni F."/>
            <person name="Magnuson J."/>
            <person name="Mondo S."/>
            <person name="Nolan M."/>
            <person name="Ohm R."/>
            <person name="Pangilinan J."/>
            <person name="Park H.-J."/>
            <person name="Ramirez L."/>
            <person name="Alfaro M."/>
            <person name="Sun H."/>
            <person name="Tritt A."/>
            <person name="Yoshinaga Y."/>
            <person name="Zwiers L.-H."/>
            <person name="Turgeon B."/>
            <person name="Goodwin S."/>
            <person name="Spatafora J."/>
            <person name="Crous P."/>
            <person name="Grigoriev I."/>
        </authorList>
    </citation>
    <scope>NUCLEOTIDE SEQUENCE</scope>
    <source>
        <strain evidence="1">CBS 123094</strain>
    </source>
</reference>
<evidence type="ECO:0000313" key="1">
    <source>
        <dbReference type="EMBL" id="KAF1995301.1"/>
    </source>
</evidence>
<evidence type="ECO:0000313" key="2">
    <source>
        <dbReference type="Proteomes" id="UP000799779"/>
    </source>
</evidence>
<dbReference type="OrthoDB" id="4161186at2759"/>
<gene>
    <name evidence="1" type="ORF">P154DRAFT_624078</name>
</gene>
<dbReference type="Proteomes" id="UP000799779">
    <property type="component" value="Unassembled WGS sequence"/>
</dbReference>